<feature type="domain" description="DUF6891" evidence="1">
    <location>
        <begin position="15"/>
        <end position="196"/>
    </location>
</feature>
<dbReference type="OrthoDB" id="10013780at2"/>
<organism evidence="2 3">
    <name type="scientific">Propioniciclava tarda</name>
    <dbReference type="NCBI Taxonomy" id="433330"/>
    <lineage>
        <taxon>Bacteria</taxon>
        <taxon>Bacillati</taxon>
        <taxon>Actinomycetota</taxon>
        <taxon>Actinomycetes</taxon>
        <taxon>Propionibacteriales</taxon>
        <taxon>Propionibacteriaceae</taxon>
        <taxon>Propioniciclava</taxon>
    </lineage>
</organism>
<evidence type="ECO:0000313" key="2">
    <source>
        <dbReference type="EMBL" id="TBT94924.1"/>
    </source>
</evidence>
<dbReference type="Proteomes" id="UP000291933">
    <property type="component" value="Unassembled WGS sequence"/>
</dbReference>
<name>A0A4Q9KKP6_PROTD</name>
<dbReference type="Pfam" id="PF21831">
    <property type="entry name" value="DUF6891"/>
    <property type="match status" value="1"/>
</dbReference>
<dbReference type="InterPro" id="IPR054186">
    <property type="entry name" value="DUF6891"/>
</dbReference>
<sequence>MTGAAFSSKYPPSETTFRGAITMRLASGGADVEELVDEFTEFAQNFAEFFPEDAPVAPADVPAVVDEVVDAYNEVVTELSPDAAALMASLDELFEAGILFSYGDAFEASDAMEDLEDALAQIEAGGGRLRGYLYSLIGDLDEMVLHGRLEIAFGTFDADSAAVPAVAAEAVRILTKNGLKASWSGEADAPIVVEPIVVDTPLVDAEDHECDGSCGHDHEH</sequence>
<proteinExistence type="predicted"/>
<keyword evidence="3" id="KW-1185">Reference proteome</keyword>
<accession>A0A4Q9KKP6</accession>
<evidence type="ECO:0000313" key="3">
    <source>
        <dbReference type="Proteomes" id="UP000291933"/>
    </source>
</evidence>
<dbReference type="EMBL" id="SDMR01000008">
    <property type="protein sequence ID" value="TBT94924.1"/>
    <property type="molecule type" value="Genomic_DNA"/>
</dbReference>
<reference evidence="2 3" key="1">
    <citation type="submission" date="2019-01" db="EMBL/GenBank/DDBJ databases">
        <title>Lactibacter flavus gen. nov., sp. nov., a novel bacterium of the family Propionibacteriaceae isolated from raw milk and dairy products.</title>
        <authorList>
            <person name="Huptas C."/>
            <person name="Wenning M."/>
            <person name="Breitenwieser F."/>
            <person name="Doll E."/>
            <person name="Von Neubeck M."/>
            <person name="Busse H.-J."/>
            <person name="Scherer S."/>
        </authorList>
    </citation>
    <scope>NUCLEOTIDE SEQUENCE [LARGE SCALE GENOMIC DNA]</scope>
    <source>
        <strain evidence="2 3">DSM 22130</strain>
    </source>
</reference>
<evidence type="ECO:0000259" key="1">
    <source>
        <dbReference type="Pfam" id="PF21831"/>
    </source>
</evidence>
<protein>
    <recommendedName>
        <fullName evidence="1">DUF6891 domain-containing protein</fullName>
    </recommendedName>
</protein>
<comment type="caution">
    <text evidence="2">The sequence shown here is derived from an EMBL/GenBank/DDBJ whole genome shotgun (WGS) entry which is preliminary data.</text>
</comment>
<dbReference type="RefSeq" id="WP_131172013.1">
    <property type="nucleotide sequence ID" value="NZ_FXTL01000007.1"/>
</dbReference>
<gene>
    <name evidence="2" type="ORF">ET996_07875</name>
</gene>
<dbReference type="AlphaFoldDB" id="A0A4Q9KKP6"/>